<evidence type="ECO:0000256" key="2">
    <source>
        <dbReference type="SAM" id="Phobius"/>
    </source>
</evidence>
<accession>A0A6J5P1A7</accession>
<organism evidence="4">
    <name type="scientific">uncultured Caudovirales phage</name>
    <dbReference type="NCBI Taxonomy" id="2100421"/>
    <lineage>
        <taxon>Viruses</taxon>
        <taxon>Duplodnaviria</taxon>
        <taxon>Heunggongvirae</taxon>
        <taxon>Uroviricota</taxon>
        <taxon>Caudoviricetes</taxon>
        <taxon>Peduoviridae</taxon>
        <taxon>Maltschvirus</taxon>
        <taxon>Maltschvirus maltsch</taxon>
    </lineage>
</organism>
<feature type="transmembrane region" description="Helical" evidence="2">
    <location>
        <begin position="151"/>
        <end position="170"/>
    </location>
</feature>
<dbReference type="PROSITE" id="PS51257">
    <property type="entry name" value="PROKAR_LIPOPROTEIN"/>
    <property type="match status" value="1"/>
</dbReference>
<gene>
    <name evidence="3" type="ORF">UFOVP543_21</name>
    <name evidence="4" type="ORF">UFOVP804_49</name>
</gene>
<feature type="coiled-coil region" evidence="1">
    <location>
        <begin position="102"/>
        <end position="150"/>
    </location>
</feature>
<sequence length="233" mass="25452">MRLFVALLAMLVAGCATKEVTPAPVPSETGLAEVNKRIDEMDSKISASIAVARDANKAGMPKKVEAELSVASAFLPKPSEDDLRLAQARADKEDSGEYQSSIKKAEAQNKEFEDGKVKLEKQVKDNQELIAKREKKIEELERQIEEKDQNLWTMAGVGLFVLGAVCCGLLGWKVGAPIIICAPIAGAAPYIYASEFFVPTIITAIVITLLLGLWRLWDYIRDKNDEPNPGPPA</sequence>
<evidence type="ECO:0000256" key="1">
    <source>
        <dbReference type="SAM" id="Coils"/>
    </source>
</evidence>
<protein>
    <submittedName>
        <fullName evidence="4">Uncharacterized protein</fullName>
    </submittedName>
</protein>
<reference evidence="4" key="1">
    <citation type="submission" date="2020-04" db="EMBL/GenBank/DDBJ databases">
        <authorList>
            <person name="Chiriac C."/>
            <person name="Salcher M."/>
            <person name="Ghai R."/>
            <person name="Kavagutti S V."/>
        </authorList>
    </citation>
    <scope>NUCLEOTIDE SEQUENCE</scope>
</reference>
<keyword evidence="2" id="KW-0812">Transmembrane</keyword>
<proteinExistence type="predicted"/>
<dbReference type="EMBL" id="LR796531">
    <property type="protein sequence ID" value="CAB4149725.1"/>
    <property type="molecule type" value="Genomic_DNA"/>
</dbReference>
<name>A0A6J5P1A7_9CAUD</name>
<keyword evidence="1" id="KW-0175">Coiled coil</keyword>
<evidence type="ECO:0000313" key="4">
    <source>
        <dbReference type="EMBL" id="CAB4163756.1"/>
    </source>
</evidence>
<evidence type="ECO:0000313" key="3">
    <source>
        <dbReference type="EMBL" id="CAB4149725.1"/>
    </source>
</evidence>
<keyword evidence="2" id="KW-1133">Transmembrane helix</keyword>
<keyword evidence="2" id="KW-0472">Membrane</keyword>
<dbReference type="EMBL" id="LR796756">
    <property type="protein sequence ID" value="CAB4163756.1"/>
    <property type="molecule type" value="Genomic_DNA"/>
</dbReference>
<feature type="transmembrane region" description="Helical" evidence="2">
    <location>
        <begin position="198"/>
        <end position="217"/>
    </location>
</feature>